<comment type="caution">
    <text evidence="1">The sequence shown here is derived from an EMBL/GenBank/DDBJ whole genome shotgun (WGS) entry which is preliminary data.</text>
</comment>
<protein>
    <submittedName>
        <fullName evidence="1">Uncharacterized protein</fullName>
    </submittedName>
</protein>
<keyword evidence="4" id="KW-1185">Reference proteome</keyword>
<reference evidence="1" key="1">
    <citation type="submission" date="2021-02" db="EMBL/GenBank/DDBJ databases">
        <authorList>
            <person name="Nowell W R."/>
        </authorList>
    </citation>
    <scope>NUCLEOTIDE SEQUENCE</scope>
</reference>
<name>A0A816W2D9_9BILA</name>
<dbReference type="Proteomes" id="UP000663866">
    <property type="component" value="Unassembled WGS sequence"/>
</dbReference>
<gene>
    <name evidence="2" type="ORF">OVN521_LOCUS20659</name>
    <name evidence="1" type="ORF">WKI299_LOCUS27119</name>
</gene>
<evidence type="ECO:0000313" key="1">
    <source>
        <dbReference type="EMBL" id="CAF2135055.1"/>
    </source>
</evidence>
<dbReference type="EMBL" id="CAJNRF010011794">
    <property type="protein sequence ID" value="CAF2135055.1"/>
    <property type="molecule type" value="Genomic_DNA"/>
</dbReference>
<sequence>MNLINIAKHLLYLTKREFSDDDDSKTSADEIAASQQLFEVLKSFKDSYFNELDVYETLDFDDEYDEITEEEESTDEEDESIDDMDDFDENQQMHIYNQFTLEEMEDIIEWVDQHPNYKFTTIKHRFRKVKLPNYISRFREYIKENGTRLEKLDKIKQFMWDEFYIKRTIEKEAVHDTDLERFGTQKARELNWDNFQKEYISPRTLSFTGERTTEVAVKKKNNVTHSYTMQPITSTDGQLLDKFLLILQETENEFGKRVERDLIVPPNVVVRASKSGKSSDEKHRTFLNEVLRPLVGRKFLLFLDCWTTQTDLKKI</sequence>
<proteinExistence type="predicted"/>
<organism evidence="1 3">
    <name type="scientific">Rotaria magnacalcarata</name>
    <dbReference type="NCBI Taxonomy" id="392030"/>
    <lineage>
        <taxon>Eukaryota</taxon>
        <taxon>Metazoa</taxon>
        <taxon>Spiralia</taxon>
        <taxon>Gnathifera</taxon>
        <taxon>Rotifera</taxon>
        <taxon>Eurotatoria</taxon>
        <taxon>Bdelloidea</taxon>
        <taxon>Philodinida</taxon>
        <taxon>Philodinidae</taxon>
        <taxon>Rotaria</taxon>
    </lineage>
</organism>
<evidence type="ECO:0000313" key="2">
    <source>
        <dbReference type="EMBL" id="CAF4096521.1"/>
    </source>
</evidence>
<evidence type="ECO:0000313" key="4">
    <source>
        <dbReference type="Proteomes" id="UP000663866"/>
    </source>
</evidence>
<accession>A0A816W2D9</accession>
<dbReference type="AlphaFoldDB" id="A0A816W2D9"/>
<dbReference type="Proteomes" id="UP000663856">
    <property type="component" value="Unassembled WGS sequence"/>
</dbReference>
<evidence type="ECO:0000313" key="3">
    <source>
        <dbReference type="Proteomes" id="UP000663856"/>
    </source>
</evidence>
<dbReference type="EMBL" id="CAJOBG010004128">
    <property type="protein sequence ID" value="CAF4096521.1"/>
    <property type="molecule type" value="Genomic_DNA"/>
</dbReference>